<keyword evidence="3" id="KW-0809">Transit peptide</keyword>
<feature type="compositionally biased region" description="Basic and acidic residues" evidence="5">
    <location>
        <begin position="470"/>
        <end position="483"/>
    </location>
</feature>
<proteinExistence type="inferred from homology"/>
<dbReference type="Gene3D" id="2.60.40.1180">
    <property type="entry name" value="Golgi alpha-mannosidase II"/>
    <property type="match status" value="1"/>
</dbReference>
<dbReference type="OrthoDB" id="9761875at2"/>
<dbReference type="InterPro" id="IPR013783">
    <property type="entry name" value="Ig-like_fold"/>
</dbReference>
<dbReference type="SMART" id="SM00642">
    <property type="entry name" value="Aamy"/>
    <property type="match status" value="1"/>
</dbReference>
<dbReference type="PANTHER" id="PTHR43002">
    <property type="entry name" value="GLYCOGEN DEBRANCHING ENZYME"/>
    <property type="match status" value="1"/>
</dbReference>
<dbReference type="Pfam" id="PF00128">
    <property type="entry name" value="Alpha-amylase"/>
    <property type="match status" value="1"/>
</dbReference>
<evidence type="ECO:0000256" key="3">
    <source>
        <dbReference type="ARBA" id="ARBA00022946"/>
    </source>
</evidence>
<protein>
    <submittedName>
        <fullName evidence="7">Glycogen debranching enzyme GlgX</fullName>
    </submittedName>
</protein>
<dbReference type="GO" id="GO:0004135">
    <property type="term" value="F:amylo-alpha-1,6-glucosidase activity"/>
    <property type="evidence" value="ECO:0007669"/>
    <property type="project" value="InterPro"/>
</dbReference>
<name>E8WVP1_GRATM</name>
<dbReference type="InterPro" id="IPR004193">
    <property type="entry name" value="Glyco_hydro_13_N"/>
</dbReference>
<organism evidence="8">
    <name type="scientific">Granulicella tundricola (strain ATCC BAA-1859 / DSM 23138 / MP5ACTX9)</name>
    <dbReference type="NCBI Taxonomy" id="1198114"/>
    <lineage>
        <taxon>Bacteria</taxon>
        <taxon>Pseudomonadati</taxon>
        <taxon>Acidobacteriota</taxon>
        <taxon>Terriglobia</taxon>
        <taxon>Terriglobales</taxon>
        <taxon>Acidobacteriaceae</taxon>
        <taxon>Granulicella</taxon>
    </lineage>
</organism>
<keyword evidence="4" id="KW-0326">Glycosidase</keyword>
<dbReference type="Pfam" id="PF02922">
    <property type="entry name" value="CBM_48"/>
    <property type="match status" value="1"/>
</dbReference>
<dbReference type="GO" id="GO:0019156">
    <property type="term" value="F:isoamylase activity"/>
    <property type="evidence" value="ECO:0007669"/>
    <property type="project" value="UniProtKB-ARBA"/>
</dbReference>
<sequence length="697" mass="77278">MTPIRPLDPVQGTDPGRPFPLGPTVCEKGTNFSLFSANATMVELLLFNGVDDVAPSRTIKLDGERNRTSHYWHMLVCGITPGQLYGFRVHGPDDPAGGFRFDSQKVLLDPYGRSVAVGKNYSRAAGCAPGDTAASCMKSVVVDPSRFDWEDDVPLNHSFRQTVIYEMHVAGFTRNANSGVEENKRGTFLGVVEKIPYLQQLGVTAVELLPVFQFDPQDTPHGLENYWGYDPVSFFAPHLAYGTDSDPLRCMDEFRTMVKALHKAGIEVILDVVYNHTSEGNERGPTVCFRGIENSTYYILNHDKARYANFTGSGNTLKANQSVVKRLILDSLAYWVSEMHVDGFRFDLASVFSRNEAGEPMVNAPIIWEIDSHPALAGTKLIAEAWDEGGLYQVGSFGPDKWKEWNGQFRDDIRAFVKGEQGTVVKLRERITGSLDLYGVGDRPTGQSINFVTCHDGFTVNDLVSYDSKHNEANRENNRDGTDANHSWNCGTEGPSEDQAVSLLRSRQIKNLLALTLLSAGTPMLLMGDEGRRTQGGNNNAYCQNSETSWLDWSLNSHNEELGRFVACLVRLRFGSEVSSDRVRLSLEQYEVEAHYEWHGIELGKPDWKDDSHAIAFTLHTGSLKRLLYVAVNAFWEPLSFALPASNAAGPLGWQRLVDTSLASPNDIVESESGVVVTDARYLVNSRSIVVLQTSLS</sequence>
<keyword evidence="2" id="KW-0378">Hydrolase</keyword>
<evidence type="ECO:0000256" key="4">
    <source>
        <dbReference type="ARBA" id="ARBA00023295"/>
    </source>
</evidence>
<dbReference type="HOGENOM" id="CLU_011725_1_1_0"/>
<dbReference type="SUPFAM" id="SSF81296">
    <property type="entry name" value="E set domains"/>
    <property type="match status" value="1"/>
</dbReference>
<dbReference type="InterPro" id="IPR011837">
    <property type="entry name" value="Glycogen_debranch_GlgX"/>
</dbReference>
<evidence type="ECO:0000256" key="1">
    <source>
        <dbReference type="ARBA" id="ARBA00008061"/>
    </source>
</evidence>
<dbReference type="STRING" id="1198114.AciX9_2540"/>
<comment type="similarity">
    <text evidence="1">Belongs to the glycosyl hydrolase 13 family.</text>
</comment>
<dbReference type="InterPro" id="IPR014756">
    <property type="entry name" value="Ig_E-set"/>
</dbReference>
<dbReference type="PaxDb" id="1198114-AciX9_2540"/>
<dbReference type="AlphaFoldDB" id="E8WVP1"/>
<dbReference type="GO" id="GO:0005980">
    <property type="term" value="P:glycogen catabolic process"/>
    <property type="evidence" value="ECO:0007669"/>
    <property type="project" value="InterPro"/>
</dbReference>
<keyword evidence="8" id="KW-1185">Reference proteome</keyword>
<dbReference type="NCBIfam" id="TIGR02100">
    <property type="entry name" value="glgX_debranch"/>
    <property type="match status" value="1"/>
</dbReference>
<feature type="region of interest" description="Disordered" evidence="5">
    <location>
        <begin position="470"/>
        <end position="492"/>
    </location>
</feature>
<dbReference type="EMBL" id="CP002480">
    <property type="protein sequence ID" value="ADW69570.1"/>
    <property type="molecule type" value="Genomic_DNA"/>
</dbReference>
<dbReference type="SUPFAM" id="SSF51445">
    <property type="entry name" value="(Trans)glycosidases"/>
    <property type="match status" value="1"/>
</dbReference>
<evidence type="ECO:0000256" key="2">
    <source>
        <dbReference type="ARBA" id="ARBA00022801"/>
    </source>
</evidence>
<evidence type="ECO:0000313" key="7">
    <source>
        <dbReference type="EMBL" id="ADW69570.1"/>
    </source>
</evidence>
<evidence type="ECO:0000313" key="8">
    <source>
        <dbReference type="Proteomes" id="UP000000343"/>
    </source>
</evidence>
<dbReference type="Gene3D" id="2.60.40.10">
    <property type="entry name" value="Immunoglobulins"/>
    <property type="match status" value="1"/>
</dbReference>
<dbReference type="CDD" id="cd02856">
    <property type="entry name" value="E_set_GDE_Isoamylase_N"/>
    <property type="match status" value="1"/>
</dbReference>
<dbReference type="eggNOG" id="COG1523">
    <property type="taxonomic scope" value="Bacteria"/>
</dbReference>
<dbReference type="KEGG" id="acm:AciX9_2540"/>
<dbReference type="InterPro" id="IPR048650">
    <property type="entry name" value="ISOA1-3-like_C"/>
</dbReference>
<dbReference type="InterPro" id="IPR013780">
    <property type="entry name" value="Glyco_hydro_b"/>
</dbReference>
<dbReference type="RefSeq" id="WP_013580885.1">
    <property type="nucleotide sequence ID" value="NC_015064.1"/>
</dbReference>
<dbReference type="Pfam" id="PF21156">
    <property type="entry name" value="ISOA1-3_C"/>
    <property type="match status" value="1"/>
</dbReference>
<reference evidence="8" key="1">
    <citation type="submission" date="2011-01" db="EMBL/GenBank/DDBJ databases">
        <title>Complete sequence of chromosome of Acidobacterium sp. MP5ACTX9.</title>
        <authorList>
            <consortium name="US DOE Joint Genome Institute"/>
            <person name="Lucas S."/>
            <person name="Copeland A."/>
            <person name="Lapidus A."/>
            <person name="Cheng J.-F."/>
            <person name="Goodwin L."/>
            <person name="Pitluck S."/>
            <person name="Teshima H."/>
            <person name="Detter J.C."/>
            <person name="Han C."/>
            <person name="Tapia R."/>
            <person name="Land M."/>
            <person name="Hauser L."/>
            <person name="Kyrpides N."/>
            <person name="Ivanova N."/>
            <person name="Ovchinnikova G."/>
            <person name="Pagani I."/>
            <person name="Rawat S.R."/>
            <person name="Mannisto M."/>
            <person name="Haggblom M.M."/>
            <person name="Woyke T."/>
        </authorList>
    </citation>
    <scope>NUCLEOTIDE SEQUENCE [LARGE SCALE GENOMIC DNA]</scope>
    <source>
        <strain evidence="8">MP5ACTX9</strain>
    </source>
</reference>
<dbReference type="SUPFAM" id="SSF51011">
    <property type="entry name" value="Glycosyl hydrolase domain"/>
    <property type="match status" value="1"/>
</dbReference>
<dbReference type="CDD" id="cd11326">
    <property type="entry name" value="AmyAc_Glg_debranch"/>
    <property type="match status" value="1"/>
</dbReference>
<feature type="region of interest" description="Disordered" evidence="5">
    <location>
        <begin position="1"/>
        <end position="20"/>
    </location>
</feature>
<feature type="domain" description="Glycosyl hydrolase family 13 catalytic" evidence="6">
    <location>
        <begin position="166"/>
        <end position="573"/>
    </location>
</feature>
<gene>
    <name evidence="7" type="ordered locus">AciX9_2540</name>
</gene>
<dbReference type="Proteomes" id="UP000000343">
    <property type="component" value="Chromosome"/>
</dbReference>
<accession>E8WVP1</accession>
<dbReference type="Gene3D" id="3.20.20.80">
    <property type="entry name" value="Glycosidases"/>
    <property type="match status" value="1"/>
</dbReference>
<dbReference type="InterPro" id="IPR044505">
    <property type="entry name" value="GlgX_Isoamylase_N_E_set"/>
</dbReference>
<dbReference type="InterPro" id="IPR006047">
    <property type="entry name" value="GH13_cat_dom"/>
</dbReference>
<evidence type="ECO:0000259" key="6">
    <source>
        <dbReference type="SMART" id="SM00642"/>
    </source>
</evidence>
<dbReference type="InterPro" id="IPR017853">
    <property type="entry name" value="GH"/>
</dbReference>
<evidence type="ECO:0000256" key="5">
    <source>
        <dbReference type="SAM" id="MobiDB-lite"/>
    </source>
</evidence>